<reference evidence="11 12" key="1">
    <citation type="submission" date="2020-03" db="EMBL/GenBank/DDBJ databases">
        <title>Assessment of the enzymatic potential of alkaline-tolerant lipase obtained from Bacillus luteus H11 (technogenic soil) for the bioremediation of saline soils contaminated with petroleum substances.</title>
        <authorList>
            <person name="Kalwasinska A."/>
        </authorList>
    </citation>
    <scope>NUCLEOTIDE SEQUENCE [LARGE SCALE GENOMIC DNA]</scope>
    <source>
        <strain evidence="11 12">H11</strain>
    </source>
</reference>
<accession>A0A969PQ16</accession>
<dbReference type="CDD" id="cd00209">
    <property type="entry name" value="DHFR"/>
    <property type="match status" value="1"/>
</dbReference>
<comment type="pathway">
    <text evidence="1 8">Cofactor biosynthesis; tetrahydrofolate biosynthesis; 5,6,7,8-tetrahydrofolate from 7,8-dihydrofolate: step 1/1.</text>
</comment>
<dbReference type="EMBL" id="JAATHJ010000019">
    <property type="protein sequence ID" value="NJP38285.1"/>
    <property type="molecule type" value="Genomic_DNA"/>
</dbReference>
<proteinExistence type="inferred from homology"/>
<comment type="caution">
    <text evidence="11">The sequence shown here is derived from an EMBL/GenBank/DDBJ whole genome shotgun (WGS) entry which is preliminary data.</text>
</comment>
<dbReference type="PROSITE" id="PS00075">
    <property type="entry name" value="DHFR_1"/>
    <property type="match status" value="1"/>
</dbReference>
<dbReference type="PANTHER" id="PTHR48069">
    <property type="entry name" value="DIHYDROFOLATE REDUCTASE"/>
    <property type="match status" value="1"/>
</dbReference>
<dbReference type="GO" id="GO:0046452">
    <property type="term" value="P:dihydrofolate metabolic process"/>
    <property type="evidence" value="ECO:0007669"/>
    <property type="project" value="TreeGrafter"/>
</dbReference>
<comment type="catalytic activity">
    <reaction evidence="8">
        <text>(6S)-5,6,7,8-tetrahydrofolate + NADP(+) = 7,8-dihydrofolate + NADPH + H(+)</text>
        <dbReference type="Rhea" id="RHEA:15009"/>
        <dbReference type="ChEBI" id="CHEBI:15378"/>
        <dbReference type="ChEBI" id="CHEBI:57451"/>
        <dbReference type="ChEBI" id="CHEBI:57453"/>
        <dbReference type="ChEBI" id="CHEBI:57783"/>
        <dbReference type="ChEBI" id="CHEBI:58349"/>
        <dbReference type="EC" id="1.5.1.3"/>
    </reaction>
</comment>
<dbReference type="EC" id="1.5.1.3" evidence="3 8"/>
<gene>
    <name evidence="11" type="primary">folA</name>
    <name evidence="11" type="ORF">HCN83_11885</name>
</gene>
<dbReference type="Proteomes" id="UP000752012">
    <property type="component" value="Unassembled WGS sequence"/>
</dbReference>
<dbReference type="NCBIfam" id="NF008037">
    <property type="entry name" value="PRK10769.1"/>
    <property type="match status" value="1"/>
</dbReference>
<dbReference type="PRINTS" id="PR00070">
    <property type="entry name" value="DHFR"/>
</dbReference>
<evidence type="ECO:0000313" key="11">
    <source>
        <dbReference type="EMBL" id="NJP38285.1"/>
    </source>
</evidence>
<dbReference type="PIRSF" id="PIRSF000194">
    <property type="entry name" value="DHFR"/>
    <property type="match status" value="1"/>
</dbReference>
<name>A0A969PQ16_9BACI</name>
<dbReference type="GO" id="GO:0070401">
    <property type="term" value="F:NADP+ binding"/>
    <property type="evidence" value="ECO:0007669"/>
    <property type="project" value="UniProtKB-ARBA"/>
</dbReference>
<evidence type="ECO:0000256" key="9">
    <source>
        <dbReference type="RuleBase" id="RU004474"/>
    </source>
</evidence>
<dbReference type="GO" id="GO:0046655">
    <property type="term" value="P:folic acid metabolic process"/>
    <property type="evidence" value="ECO:0007669"/>
    <property type="project" value="TreeGrafter"/>
</dbReference>
<sequence>MISMIAAMDRGRVIGKDGGMPWSLPGDLAFFKATTLHKTVVMGRKTFESIGRPLPKRRNIVLTRNSSFSHEGIEALSDMNEILALAAEDEEVVIMGGAELYEMFLPYAARMYLTRIDAEFEGDTFFPAFDEKEWAVTAEKTGQTDEKNQHPHTFQTLERVVDDGQNL</sequence>
<dbReference type="FunFam" id="3.40.430.10:FF:000001">
    <property type="entry name" value="Dihydrofolate reductase"/>
    <property type="match status" value="1"/>
</dbReference>
<dbReference type="InterPro" id="IPR001796">
    <property type="entry name" value="DHFR_dom"/>
</dbReference>
<dbReference type="GO" id="GO:0004146">
    <property type="term" value="F:dihydrofolate reductase activity"/>
    <property type="evidence" value="ECO:0007669"/>
    <property type="project" value="UniProtKB-EC"/>
</dbReference>
<dbReference type="SUPFAM" id="SSF53597">
    <property type="entry name" value="Dihydrofolate reductase-like"/>
    <property type="match status" value="1"/>
</dbReference>
<dbReference type="Gene3D" id="3.40.430.10">
    <property type="entry name" value="Dihydrofolate Reductase, subunit A"/>
    <property type="match status" value="1"/>
</dbReference>
<keyword evidence="4 8" id="KW-0554">One-carbon metabolism</keyword>
<evidence type="ECO:0000256" key="5">
    <source>
        <dbReference type="ARBA" id="ARBA00022857"/>
    </source>
</evidence>
<evidence type="ECO:0000256" key="8">
    <source>
        <dbReference type="PIRNR" id="PIRNR000194"/>
    </source>
</evidence>
<comment type="similarity">
    <text evidence="2 8 9">Belongs to the dihydrofolate reductase family.</text>
</comment>
<comment type="function">
    <text evidence="7 8">Key enzyme in folate metabolism. Catalyzes an essential reaction for de novo glycine and purine synthesis, and for DNA precursor synthesis.</text>
</comment>
<organism evidence="11 12">
    <name type="scientific">Alkalicoccus luteus</name>
    <dbReference type="NCBI Taxonomy" id="1237094"/>
    <lineage>
        <taxon>Bacteria</taxon>
        <taxon>Bacillati</taxon>
        <taxon>Bacillota</taxon>
        <taxon>Bacilli</taxon>
        <taxon>Bacillales</taxon>
        <taxon>Bacillaceae</taxon>
        <taxon>Alkalicoccus</taxon>
    </lineage>
</organism>
<feature type="domain" description="DHFR" evidence="10">
    <location>
        <begin position="1"/>
        <end position="159"/>
    </location>
</feature>
<evidence type="ECO:0000256" key="4">
    <source>
        <dbReference type="ARBA" id="ARBA00022563"/>
    </source>
</evidence>
<dbReference type="AlphaFoldDB" id="A0A969PQ16"/>
<evidence type="ECO:0000256" key="2">
    <source>
        <dbReference type="ARBA" id="ARBA00009539"/>
    </source>
</evidence>
<evidence type="ECO:0000256" key="3">
    <source>
        <dbReference type="ARBA" id="ARBA00012856"/>
    </source>
</evidence>
<keyword evidence="6 8" id="KW-0560">Oxidoreductase</keyword>
<dbReference type="PANTHER" id="PTHR48069:SF3">
    <property type="entry name" value="DIHYDROFOLATE REDUCTASE"/>
    <property type="match status" value="1"/>
</dbReference>
<evidence type="ECO:0000313" key="12">
    <source>
        <dbReference type="Proteomes" id="UP000752012"/>
    </source>
</evidence>
<evidence type="ECO:0000256" key="6">
    <source>
        <dbReference type="ARBA" id="ARBA00023002"/>
    </source>
</evidence>
<dbReference type="InterPro" id="IPR024072">
    <property type="entry name" value="DHFR-like_dom_sf"/>
</dbReference>
<dbReference type="GO" id="GO:0006730">
    <property type="term" value="P:one-carbon metabolic process"/>
    <property type="evidence" value="ECO:0007669"/>
    <property type="project" value="UniProtKB-KW"/>
</dbReference>
<evidence type="ECO:0000256" key="7">
    <source>
        <dbReference type="ARBA" id="ARBA00025067"/>
    </source>
</evidence>
<evidence type="ECO:0000259" key="10">
    <source>
        <dbReference type="PROSITE" id="PS51330"/>
    </source>
</evidence>
<dbReference type="GO" id="GO:0046654">
    <property type="term" value="P:tetrahydrofolate biosynthetic process"/>
    <property type="evidence" value="ECO:0007669"/>
    <property type="project" value="InterPro"/>
</dbReference>
<keyword evidence="5 8" id="KW-0521">NADP</keyword>
<protein>
    <recommendedName>
        <fullName evidence="3 8">Dihydrofolate reductase</fullName>
        <ecNumber evidence="3 8">1.5.1.3</ecNumber>
    </recommendedName>
</protein>
<dbReference type="GO" id="GO:0005829">
    <property type="term" value="C:cytosol"/>
    <property type="evidence" value="ECO:0007669"/>
    <property type="project" value="TreeGrafter"/>
</dbReference>
<dbReference type="PROSITE" id="PS51330">
    <property type="entry name" value="DHFR_2"/>
    <property type="match status" value="1"/>
</dbReference>
<dbReference type="Pfam" id="PF00186">
    <property type="entry name" value="DHFR_1"/>
    <property type="match status" value="1"/>
</dbReference>
<keyword evidence="12" id="KW-1185">Reference proteome</keyword>
<dbReference type="InterPro" id="IPR017925">
    <property type="entry name" value="DHFR_CS"/>
</dbReference>
<dbReference type="RefSeq" id="WP_168007607.1">
    <property type="nucleotide sequence ID" value="NZ_JAATHJ010000019.1"/>
</dbReference>
<evidence type="ECO:0000256" key="1">
    <source>
        <dbReference type="ARBA" id="ARBA00004903"/>
    </source>
</evidence>
<dbReference type="InterPro" id="IPR012259">
    <property type="entry name" value="DHFR"/>
</dbReference>